<evidence type="ECO:0000313" key="2">
    <source>
        <dbReference type="Proteomes" id="UP000770661"/>
    </source>
</evidence>
<gene>
    <name evidence="1" type="ORF">GWK47_040117</name>
</gene>
<evidence type="ECO:0000313" key="1">
    <source>
        <dbReference type="EMBL" id="KAG0724662.1"/>
    </source>
</evidence>
<reference evidence="1" key="1">
    <citation type="submission" date="2020-07" db="EMBL/GenBank/DDBJ databases">
        <title>The High-quality genome of the commercially important snow crab, Chionoecetes opilio.</title>
        <authorList>
            <person name="Jeong J.-H."/>
            <person name="Ryu S."/>
        </authorList>
    </citation>
    <scope>NUCLEOTIDE SEQUENCE</scope>
    <source>
        <strain evidence="1">MADBK_172401_WGS</strain>
        <tissue evidence="1">Digestive gland</tissue>
    </source>
</reference>
<dbReference type="AlphaFoldDB" id="A0A8J4YCA6"/>
<organism evidence="1 2">
    <name type="scientific">Chionoecetes opilio</name>
    <name type="common">Atlantic snow crab</name>
    <name type="synonym">Cancer opilio</name>
    <dbReference type="NCBI Taxonomy" id="41210"/>
    <lineage>
        <taxon>Eukaryota</taxon>
        <taxon>Metazoa</taxon>
        <taxon>Ecdysozoa</taxon>
        <taxon>Arthropoda</taxon>
        <taxon>Crustacea</taxon>
        <taxon>Multicrustacea</taxon>
        <taxon>Malacostraca</taxon>
        <taxon>Eumalacostraca</taxon>
        <taxon>Eucarida</taxon>
        <taxon>Decapoda</taxon>
        <taxon>Pleocyemata</taxon>
        <taxon>Brachyura</taxon>
        <taxon>Eubrachyura</taxon>
        <taxon>Majoidea</taxon>
        <taxon>Majidae</taxon>
        <taxon>Chionoecetes</taxon>
    </lineage>
</organism>
<keyword evidence="2" id="KW-1185">Reference proteome</keyword>
<accession>A0A8J4YCA6</accession>
<sequence>MGHWAAVCRGKRYQNREQSFLSVPPPPSPREYRNVIRRPQPHRAIHEVLATAVSDEEQLMFDSVRICSNTTTGVRKEAFVESPCYPPQAATVCTPRLIQVQMVTYYPYAAIKCCRQDYRCRRRTYGFQPTMTTRYLTMAL</sequence>
<name>A0A8J4YCA6_CHIOP</name>
<comment type="caution">
    <text evidence="1">The sequence shown here is derived from an EMBL/GenBank/DDBJ whole genome shotgun (WGS) entry which is preliminary data.</text>
</comment>
<protein>
    <submittedName>
        <fullName evidence="1">Uncharacterized protein</fullName>
    </submittedName>
</protein>
<dbReference type="Proteomes" id="UP000770661">
    <property type="component" value="Unassembled WGS sequence"/>
</dbReference>
<proteinExistence type="predicted"/>
<dbReference type="EMBL" id="JACEEZ010006580">
    <property type="protein sequence ID" value="KAG0724662.1"/>
    <property type="molecule type" value="Genomic_DNA"/>
</dbReference>